<name>A0ABX0V182_9HYPH</name>
<dbReference type="PANTHER" id="PTHR42747">
    <property type="entry name" value="NITRONATE MONOOXYGENASE-RELATED"/>
    <property type="match status" value="1"/>
</dbReference>
<keyword evidence="5 6" id="KW-0503">Monooxygenase</keyword>
<organism evidence="6 7">
    <name type="scientific">Pseudochelatococcus lubricantis</name>
    <dbReference type="NCBI Taxonomy" id="1538102"/>
    <lineage>
        <taxon>Bacteria</taxon>
        <taxon>Pseudomonadati</taxon>
        <taxon>Pseudomonadota</taxon>
        <taxon>Alphaproteobacteria</taxon>
        <taxon>Hyphomicrobiales</taxon>
        <taxon>Chelatococcaceae</taxon>
        <taxon>Pseudochelatococcus</taxon>
    </lineage>
</organism>
<keyword evidence="4 6" id="KW-0560">Oxidoreductase</keyword>
<dbReference type="PANTHER" id="PTHR42747:SF4">
    <property type="entry name" value="BLR1330 PROTEIN"/>
    <property type="match status" value="1"/>
</dbReference>
<dbReference type="CDD" id="cd04730">
    <property type="entry name" value="NPD_like"/>
    <property type="match status" value="1"/>
</dbReference>
<evidence type="ECO:0000313" key="6">
    <source>
        <dbReference type="EMBL" id="NIJ57945.1"/>
    </source>
</evidence>
<keyword evidence="2" id="KW-0285">Flavoprotein</keyword>
<evidence type="ECO:0000256" key="1">
    <source>
        <dbReference type="ARBA" id="ARBA00009881"/>
    </source>
</evidence>
<keyword evidence="7" id="KW-1185">Reference proteome</keyword>
<dbReference type="EC" id="1.13.12.16" evidence="6"/>
<dbReference type="EMBL" id="JAASQI010000003">
    <property type="protein sequence ID" value="NIJ57945.1"/>
    <property type="molecule type" value="Genomic_DNA"/>
</dbReference>
<dbReference type="InterPro" id="IPR013785">
    <property type="entry name" value="Aldolase_TIM"/>
</dbReference>
<dbReference type="Pfam" id="PF03060">
    <property type="entry name" value="NMO"/>
    <property type="match status" value="1"/>
</dbReference>
<dbReference type="Proteomes" id="UP001429580">
    <property type="component" value="Unassembled WGS sequence"/>
</dbReference>
<dbReference type="RefSeq" id="WP_166951091.1">
    <property type="nucleotide sequence ID" value="NZ_JAASQI010000003.1"/>
</dbReference>
<evidence type="ECO:0000313" key="7">
    <source>
        <dbReference type="Proteomes" id="UP001429580"/>
    </source>
</evidence>
<evidence type="ECO:0000256" key="4">
    <source>
        <dbReference type="ARBA" id="ARBA00023002"/>
    </source>
</evidence>
<evidence type="ECO:0000256" key="5">
    <source>
        <dbReference type="ARBA" id="ARBA00023033"/>
    </source>
</evidence>
<gene>
    <name evidence="6" type="ORF">FHS82_001781</name>
</gene>
<dbReference type="GO" id="GO:0018580">
    <property type="term" value="F:nitronate monooxygenase activity"/>
    <property type="evidence" value="ECO:0007669"/>
    <property type="project" value="UniProtKB-EC"/>
</dbReference>
<dbReference type="SUPFAM" id="SSF51412">
    <property type="entry name" value="Inosine monophosphate dehydrogenase (IMPDH)"/>
    <property type="match status" value="1"/>
</dbReference>
<evidence type="ECO:0000256" key="2">
    <source>
        <dbReference type="ARBA" id="ARBA00022630"/>
    </source>
</evidence>
<comment type="caution">
    <text evidence="6">The sequence shown here is derived from an EMBL/GenBank/DDBJ whole genome shotgun (WGS) entry which is preliminary data.</text>
</comment>
<reference evidence="6 7" key="1">
    <citation type="submission" date="2020-03" db="EMBL/GenBank/DDBJ databases">
        <title>Genomic Encyclopedia of Type Strains, Phase IV (KMG-IV): sequencing the most valuable type-strain genomes for metagenomic binning, comparative biology and taxonomic classification.</title>
        <authorList>
            <person name="Goeker M."/>
        </authorList>
    </citation>
    <scope>NUCLEOTIDE SEQUENCE [LARGE SCALE GENOMIC DNA]</scope>
    <source>
        <strain evidence="6 7">DSM 103870</strain>
    </source>
</reference>
<keyword evidence="3" id="KW-0288">FMN</keyword>
<protein>
    <submittedName>
        <fullName evidence="6">Nitronate monooxygenase</fullName>
        <ecNumber evidence="6">1.13.12.16</ecNumber>
    </submittedName>
</protein>
<accession>A0ABX0V182</accession>
<sequence length="352" mass="36936">MTGPSSLPHAAGSRLPAALRGRLSLPVIASPMFIVSNPDLVIAQCLAGIVGSFPALNARPTETLDGWIVRITEALEAARAADPARPVAPFAVNQIVHGSNSRLEHDLEVCVRRRVPIIITSLRPPGDLVRQVHAYGGLVFHDVTTVRHAEKALEEGVDGLILVCAGAGGHAGTLSPFALVGEVRRFYDGPLALSGAITSGAAILAAQAMGADLAYMGTRFIATREANAADDYKAMITRSSAQDIVYTPFFTGVPGNYLRPSIVAQGLDPDDLPASDKSRMDFGPGRSAKAWRDIWGAGQGVGTIDDVPPAADVVARLRREYAAALRQVHGAAASYVDAADHPAGNGEFQEPS</sequence>
<evidence type="ECO:0000256" key="3">
    <source>
        <dbReference type="ARBA" id="ARBA00022643"/>
    </source>
</evidence>
<proteinExistence type="inferred from homology"/>
<dbReference type="InterPro" id="IPR004136">
    <property type="entry name" value="NMO"/>
</dbReference>
<dbReference type="Gene3D" id="3.20.20.70">
    <property type="entry name" value="Aldolase class I"/>
    <property type="match status" value="1"/>
</dbReference>
<comment type="similarity">
    <text evidence="1">Belongs to the nitronate monooxygenase family. NMO class I subfamily.</text>
</comment>